<sequence>MGSRACIWGRSGNDCFEVGEKPKEMAAASATPWGTRVLAAGCFHRQSMMPRQLAAWVVFLACCFCPVAEAALNLEQVIELAMLQLRERTFVADALLHRPSVSCDSAVDGPHCEHAGLAATRYELPGQSAPSGLSLVADGLFSDRLFSSSAGGELLDEFFLGAGLKEHRLLTASEAAARPAESRRRGGRARSALLTFRGLEPRDSLPLDFAGTRRFGGGIPFRVRWEGPWQLVESPVVDNHVVRPGRFAVELRGSVGRLRFGRPVHVQSVDVSRPARVDCLPAEPPERPPPPLVIRGRKGGKVVFNEAIPSWEMLAFVNGVAFNAFTSTEMVDELVFLLGECALVGSVQVSFGDDEDEQEPAVKQQTQPRHHTKPKKQPLILAMRYGWKGYGWEEVEFRMPSSIANAPVWNLNEISQQRLTLKPGIFDAVPRNPGDAPLPGLRDPMDSEDSAGTTTTTTTTTTITPTTSSASPGKANTGAAELHTTGAGGEGLPLAVDGEALQVQQQQQQQQEQQEQQEQQRQDTTWAAGQEPPLAGLDLSEDQEHQTLSQDLSTTTTITTMTTTTTTIITTTTTKTTTTTTTTIITTTTTTTRTDDLGPETIAMPPGLEEVLDAGTVVCFDNVFCFFKKTKQI</sequence>
<keyword evidence="2" id="KW-1133">Transmembrane helix</keyword>
<dbReference type="EMBL" id="CAJNNV010010974">
    <property type="protein sequence ID" value="CAE8599306.1"/>
    <property type="molecule type" value="Genomic_DNA"/>
</dbReference>
<dbReference type="AlphaFoldDB" id="A0A813ENK7"/>
<evidence type="ECO:0000313" key="3">
    <source>
        <dbReference type="EMBL" id="CAE8599306.1"/>
    </source>
</evidence>
<protein>
    <submittedName>
        <fullName evidence="3">Uncharacterized protein</fullName>
    </submittedName>
</protein>
<feature type="region of interest" description="Disordered" evidence="1">
    <location>
        <begin position="426"/>
        <end position="536"/>
    </location>
</feature>
<feature type="compositionally biased region" description="Low complexity" evidence="1">
    <location>
        <begin position="502"/>
        <end position="519"/>
    </location>
</feature>
<comment type="caution">
    <text evidence="3">The sequence shown here is derived from an EMBL/GenBank/DDBJ whole genome shotgun (WGS) entry which is preliminary data.</text>
</comment>
<feature type="transmembrane region" description="Helical" evidence="2">
    <location>
        <begin position="53"/>
        <end position="72"/>
    </location>
</feature>
<name>A0A813ENK7_POLGL</name>
<proteinExistence type="predicted"/>
<organism evidence="3 4">
    <name type="scientific">Polarella glacialis</name>
    <name type="common">Dinoflagellate</name>
    <dbReference type="NCBI Taxonomy" id="89957"/>
    <lineage>
        <taxon>Eukaryota</taxon>
        <taxon>Sar</taxon>
        <taxon>Alveolata</taxon>
        <taxon>Dinophyceae</taxon>
        <taxon>Suessiales</taxon>
        <taxon>Suessiaceae</taxon>
        <taxon>Polarella</taxon>
    </lineage>
</organism>
<evidence type="ECO:0000256" key="2">
    <source>
        <dbReference type="SAM" id="Phobius"/>
    </source>
</evidence>
<evidence type="ECO:0000256" key="1">
    <source>
        <dbReference type="SAM" id="MobiDB-lite"/>
    </source>
</evidence>
<dbReference type="OrthoDB" id="427363at2759"/>
<feature type="region of interest" description="Disordered" evidence="1">
    <location>
        <begin position="353"/>
        <end position="375"/>
    </location>
</feature>
<accession>A0A813ENK7</accession>
<keyword evidence="4" id="KW-1185">Reference proteome</keyword>
<keyword evidence="2" id="KW-0472">Membrane</keyword>
<keyword evidence="2" id="KW-0812">Transmembrane</keyword>
<feature type="compositionally biased region" description="Low complexity" evidence="1">
    <location>
        <begin position="453"/>
        <end position="467"/>
    </location>
</feature>
<gene>
    <name evidence="3" type="ORF">PGLA1383_LOCUS17664</name>
</gene>
<evidence type="ECO:0000313" key="4">
    <source>
        <dbReference type="Proteomes" id="UP000654075"/>
    </source>
</evidence>
<reference evidence="3" key="1">
    <citation type="submission" date="2021-02" db="EMBL/GenBank/DDBJ databases">
        <authorList>
            <person name="Dougan E. K."/>
            <person name="Rhodes N."/>
            <person name="Thang M."/>
            <person name="Chan C."/>
        </authorList>
    </citation>
    <scope>NUCLEOTIDE SEQUENCE</scope>
</reference>
<dbReference type="Proteomes" id="UP000654075">
    <property type="component" value="Unassembled WGS sequence"/>
</dbReference>